<dbReference type="Proteomes" id="UP000310263">
    <property type="component" value="Unassembled WGS sequence"/>
</dbReference>
<dbReference type="GO" id="GO:0006654">
    <property type="term" value="P:phosphatidic acid biosynthetic process"/>
    <property type="evidence" value="ECO:0007669"/>
    <property type="project" value="TreeGrafter"/>
</dbReference>
<evidence type="ECO:0000256" key="2">
    <source>
        <dbReference type="ARBA" id="ARBA00023315"/>
    </source>
</evidence>
<dbReference type="PANTHER" id="PTHR10434:SF11">
    <property type="entry name" value="1-ACYL-SN-GLYCEROL-3-PHOSPHATE ACYLTRANSFERASE"/>
    <property type="match status" value="1"/>
</dbReference>
<dbReference type="OrthoDB" id="25607at2"/>
<dbReference type="SUPFAM" id="SSF69593">
    <property type="entry name" value="Glycerol-3-phosphate (1)-acyltransferase"/>
    <property type="match status" value="1"/>
</dbReference>
<sequence length="306" mass="34080">MRSLMICRPTARCPSAWWCPIPLYARLQHMRRFPKVMGPLVKARPFGIFSRPNPIKRLTATLKARRAKALYQEPTSQRAAADRRFYRLVLPIVRLHCKLWFGLRVTSEVADKSLLKGCILCINHVSLLDAPMVAIALWPHQVHFLTLPENGMAPVYGPLVAHLGSVFTGETLSETRLMFRRAQEVLGAGDLLAIYPSGDLEPYHPGLLPFKTGAFRLAAMTKAPLVPVVLKQQTRFCINRLLGRPAFEVHIGEPVAVPHGRLSKEAVEVLEQQVRTAMESALSGQDAPQIGGAQAQDARKYQVDEA</sequence>
<keyword evidence="1" id="KW-0808">Transferase</keyword>
<dbReference type="Pfam" id="PF01553">
    <property type="entry name" value="Acyltransferase"/>
    <property type="match status" value="1"/>
</dbReference>
<dbReference type="AlphaFoldDB" id="A0A4S2F7U7"/>
<dbReference type="CDD" id="cd07989">
    <property type="entry name" value="LPLAT_AGPAT-like"/>
    <property type="match status" value="1"/>
</dbReference>
<dbReference type="PANTHER" id="PTHR10434">
    <property type="entry name" value="1-ACYL-SN-GLYCEROL-3-PHOSPHATE ACYLTRANSFERASE"/>
    <property type="match status" value="1"/>
</dbReference>
<name>A0A4S2F7U7_9ACTN</name>
<evidence type="ECO:0000256" key="3">
    <source>
        <dbReference type="SAM" id="MobiDB-lite"/>
    </source>
</evidence>
<feature type="compositionally biased region" description="Basic and acidic residues" evidence="3">
    <location>
        <begin position="297"/>
        <end position="306"/>
    </location>
</feature>
<feature type="region of interest" description="Disordered" evidence="3">
    <location>
        <begin position="281"/>
        <end position="306"/>
    </location>
</feature>
<organism evidence="5 6">
    <name type="scientific">Muricaecibacterium torontonense</name>
    <dbReference type="NCBI Taxonomy" id="3032871"/>
    <lineage>
        <taxon>Bacteria</taxon>
        <taxon>Bacillati</taxon>
        <taxon>Actinomycetota</taxon>
        <taxon>Coriobacteriia</taxon>
        <taxon>Coriobacteriales</taxon>
        <taxon>Atopobiaceae</taxon>
        <taxon>Muricaecibacterium</taxon>
    </lineage>
</organism>
<dbReference type="InterPro" id="IPR002123">
    <property type="entry name" value="Plipid/glycerol_acylTrfase"/>
</dbReference>
<comment type="caution">
    <text evidence="5">The sequence shown here is derived from an EMBL/GenBank/DDBJ whole genome shotgun (WGS) entry which is preliminary data.</text>
</comment>
<accession>A0A4S2F7U7</accession>
<dbReference type="EMBL" id="SRYE01000001">
    <property type="protein sequence ID" value="TGY63474.1"/>
    <property type="molecule type" value="Genomic_DNA"/>
</dbReference>
<evidence type="ECO:0000313" key="5">
    <source>
        <dbReference type="EMBL" id="TGY63474.1"/>
    </source>
</evidence>
<evidence type="ECO:0000313" key="6">
    <source>
        <dbReference type="Proteomes" id="UP000310263"/>
    </source>
</evidence>
<keyword evidence="2 5" id="KW-0012">Acyltransferase</keyword>
<proteinExistence type="predicted"/>
<dbReference type="GO" id="GO:0003841">
    <property type="term" value="F:1-acylglycerol-3-phosphate O-acyltransferase activity"/>
    <property type="evidence" value="ECO:0007669"/>
    <property type="project" value="TreeGrafter"/>
</dbReference>
<reference evidence="5 6" key="1">
    <citation type="submission" date="2019-04" db="EMBL/GenBank/DDBJ databases">
        <title>Microbes associate with the intestines of laboratory mice.</title>
        <authorList>
            <person name="Navarre W."/>
            <person name="Wong E."/>
            <person name="Huang K."/>
            <person name="Tropini C."/>
            <person name="Ng K."/>
            <person name="Yu B."/>
        </authorList>
    </citation>
    <scope>NUCLEOTIDE SEQUENCE [LARGE SCALE GENOMIC DNA]</scope>
    <source>
        <strain evidence="5 6">NM07_P-09</strain>
    </source>
</reference>
<gene>
    <name evidence="5" type="ORF">E5334_02970</name>
</gene>
<feature type="domain" description="Phospholipid/glycerol acyltransferase" evidence="4">
    <location>
        <begin position="118"/>
        <end position="233"/>
    </location>
</feature>
<dbReference type="SMART" id="SM00563">
    <property type="entry name" value="PlsC"/>
    <property type="match status" value="1"/>
</dbReference>
<evidence type="ECO:0000259" key="4">
    <source>
        <dbReference type="SMART" id="SM00563"/>
    </source>
</evidence>
<keyword evidence="6" id="KW-1185">Reference proteome</keyword>
<protein>
    <submittedName>
        <fullName evidence="5">1-acyl-sn-glycerol-3-phosphate acyltransferase</fullName>
    </submittedName>
</protein>
<evidence type="ECO:0000256" key="1">
    <source>
        <dbReference type="ARBA" id="ARBA00022679"/>
    </source>
</evidence>